<evidence type="ECO:0000313" key="3">
    <source>
        <dbReference type="Proteomes" id="UP001196413"/>
    </source>
</evidence>
<comment type="caution">
    <text evidence="2">The sequence shown here is derived from an EMBL/GenBank/DDBJ whole genome shotgun (WGS) entry which is preliminary data.</text>
</comment>
<dbReference type="AlphaFoldDB" id="A0AAD5R3H2"/>
<accession>A0AAD5R3H2</accession>
<keyword evidence="3" id="KW-1185">Reference proteome</keyword>
<gene>
    <name evidence="2" type="ORF">KIN20_030195</name>
</gene>
<organism evidence="2 3">
    <name type="scientific">Parelaphostrongylus tenuis</name>
    <name type="common">Meningeal worm</name>
    <dbReference type="NCBI Taxonomy" id="148309"/>
    <lineage>
        <taxon>Eukaryota</taxon>
        <taxon>Metazoa</taxon>
        <taxon>Ecdysozoa</taxon>
        <taxon>Nematoda</taxon>
        <taxon>Chromadorea</taxon>
        <taxon>Rhabditida</taxon>
        <taxon>Rhabditina</taxon>
        <taxon>Rhabditomorpha</taxon>
        <taxon>Strongyloidea</taxon>
        <taxon>Metastrongylidae</taxon>
        <taxon>Parelaphostrongylus</taxon>
    </lineage>
</organism>
<name>A0AAD5R3H2_PARTN</name>
<feature type="compositionally biased region" description="Basic and acidic residues" evidence="1">
    <location>
        <begin position="32"/>
        <end position="50"/>
    </location>
</feature>
<dbReference type="EMBL" id="JAHQIW010006335">
    <property type="protein sequence ID" value="KAJ1368851.1"/>
    <property type="molecule type" value="Genomic_DNA"/>
</dbReference>
<protein>
    <submittedName>
        <fullName evidence="2">Uncharacterized protein</fullName>
    </submittedName>
</protein>
<evidence type="ECO:0000313" key="2">
    <source>
        <dbReference type="EMBL" id="KAJ1368851.1"/>
    </source>
</evidence>
<sequence length="61" mass="7168">MSPILAHTVWKEVTECGKLIRAALRLAKLRDEDHPHSSNNHRLESMRFRDNPMYAQQPEEL</sequence>
<dbReference type="Proteomes" id="UP001196413">
    <property type="component" value="Unassembled WGS sequence"/>
</dbReference>
<evidence type="ECO:0000256" key="1">
    <source>
        <dbReference type="SAM" id="MobiDB-lite"/>
    </source>
</evidence>
<reference evidence="2" key="1">
    <citation type="submission" date="2021-06" db="EMBL/GenBank/DDBJ databases">
        <title>Parelaphostrongylus tenuis whole genome reference sequence.</title>
        <authorList>
            <person name="Garwood T.J."/>
            <person name="Larsen P.A."/>
            <person name="Fountain-Jones N.M."/>
            <person name="Garbe J.R."/>
            <person name="Macchietto M.G."/>
            <person name="Kania S.A."/>
            <person name="Gerhold R.W."/>
            <person name="Richards J.E."/>
            <person name="Wolf T.M."/>
        </authorList>
    </citation>
    <scope>NUCLEOTIDE SEQUENCE</scope>
    <source>
        <strain evidence="2">MNPRO001-30</strain>
        <tissue evidence="2">Meninges</tissue>
    </source>
</reference>
<proteinExistence type="predicted"/>
<feature type="region of interest" description="Disordered" evidence="1">
    <location>
        <begin position="32"/>
        <end position="61"/>
    </location>
</feature>